<dbReference type="NCBIfam" id="TIGR00115">
    <property type="entry name" value="tig"/>
    <property type="match status" value="1"/>
</dbReference>
<dbReference type="InterPro" id="IPR005215">
    <property type="entry name" value="Trig_fac"/>
</dbReference>
<dbReference type="Pfam" id="PF00254">
    <property type="entry name" value="FKBP_C"/>
    <property type="match status" value="1"/>
</dbReference>
<sequence>MLAPLCLVAVAVAVSRPALLSSPTCSAVRRAPHACMAEGIKVDVRMQPKSSVALDIDIPEAVSKAVHAQVLSELGKTAKVDGFRKGKVPKEALIAKLGMERLKLATFEQLIDVAMAESGPQVPLQTCGDARLVGEVEDLAKKYEPGKPVSFSIEVDVIPQVPLEESMYEALQVSVEKEPFNQDAYDKALLTLREQNCDLEEAEGSYQAQEGNQLLIDMAGFSAKPDGGKGEPLPAVAGGEGVELHLKPGKFMPGLVEGLIGIRAGETRDITVTFPQRSSVPQLAGKAAVFEVSCSKVQRRILPEVDDAFAARVKTGMSCAELDEKLREGVEAESESNFRKAAHRKLEQALVKALPAEFEVPDTLLEQVSKDRFAGMLADAQQRGASEEQIKELITKENYARYLKMTAPMSAIQVKADFSLKEVARQQGLSVSRDAVEDELVSMQAQAMQRGEKFKESEARPRIEAQRGRRAVRLEPSMTLLGALPRVGADGARDGARLAAGGSSSEFEARVTLV</sequence>
<evidence type="ECO:0000256" key="7">
    <source>
        <dbReference type="ARBA" id="ARBA00024849"/>
    </source>
</evidence>
<dbReference type="SUPFAM" id="SSF109998">
    <property type="entry name" value="Triger factor/SurA peptide-binding domain-like"/>
    <property type="match status" value="1"/>
</dbReference>
<dbReference type="EMBL" id="HBIR01042655">
    <property type="protein sequence ID" value="CAE0575725.1"/>
    <property type="molecule type" value="Transcribed_RNA"/>
</dbReference>
<dbReference type="GO" id="GO:0003755">
    <property type="term" value="F:peptidyl-prolyl cis-trans isomerase activity"/>
    <property type="evidence" value="ECO:0007669"/>
    <property type="project" value="UniProtKB-KW"/>
</dbReference>
<dbReference type="SUPFAM" id="SSF54534">
    <property type="entry name" value="FKBP-like"/>
    <property type="match status" value="1"/>
</dbReference>
<dbReference type="Gene3D" id="1.10.3120.10">
    <property type="entry name" value="Trigger factor, C-terminal domain"/>
    <property type="match status" value="1"/>
</dbReference>
<dbReference type="GO" id="GO:0043335">
    <property type="term" value="P:protein unfolding"/>
    <property type="evidence" value="ECO:0007669"/>
    <property type="project" value="TreeGrafter"/>
</dbReference>
<dbReference type="Gene3D" id="3.30.70.1050">
    <property type="entry name" value="Trigger factor ribosome-binding domain"/>
    <property type="match status" value="1"/>
</dbReference>
<dbReference type="AlphaFoldDB" id="A0A7S3T8F1"/>
<protein>
    <recommendedName>
        <fullName evidence="3">peptidylprolyl isomerase</fullName>
        <ecNumber evidence="3">5.2.1.8</ecNumber>
    </recommendedName>
</protein>
<dbReference type="GO" id="GO:0015031">
    <property type="term" value="P:protein transport"/>
    <property type="evidence" value="ECO:0007669"/>
    <property type="project" value="InterPro"/>
</dbReference>
<dbReference type="InterPro" id="IPR001179">
    <property type="entry name" value="PPIase_FKBP_dom"/>
</dbReference>
<dbReference type="FunFam" id="3.30.70.1050:FF:000004">
    <property type="entry name" value="Trigger factor"/>
    <property type="match status" value="1"/>
</dbReference>
<keyword evidence="8" id="KW-0732">Signal</keyword>
<comment type="catalytic activity">
    <reaction evidence="1">
        <text>[protein]-peptidylproline (omega=180) = [protein]-peptidylproline (omega=0)</text>
        <dbReference type="Rhea" id="RHEA:16237"/>
        <dbReference type="Rhea" id="RHEA-COMP:10747"/>
        <dbReference type="Rhea" id="RHEA-COMP:10748"/>
        <dbReference type="ChEBI" id="CHEBI:83833"/>
        <dbReference type="ChEBI" id="CHEBI:83834"/>
        <dbReference type="EC" id="5.2.1.8"/>
    </reaction>
</comment>
<dbReference type="EC" id="5.2.1.8" evidence="3"/>
<dbReference type="InterPro" id="IPR008880">
    <property type="entry name" value="Trigger_fac_C"/>
</dbReference>
<evidence type="ECO:0000256" key="5">
    <source>
        <dbReference type="ARBA" id="ARBA00023186"/>
    </source>
</evidence>
<dbReference type="Pfam" id="PF05697">
    <property type="entry name" value="Trigger_N"/>
    <property type="match status" value="1"/>
</dbReference>
<dbReference type="Gene3D" id="3.10.50.40">
    <property type="match status" value="1"/>
</dbReference>
<comment type="function">
    <text evidence="7">Involved in protein export. Acts as a chaperone by maintaining the newly synthesized protein in an open conformation. Functions as a peptidyl-prolyl cis-trans isomerase.</text>
</comment>
<evidence type="ECO:0000259" key="10">
    <source>
        <dbReference type="Pfam" id="PF05697"/>
    </source>
</evidence>
<feature type="domain" description="Trigger factor ribosome-binding bacterial" evidence="10">
    <location>
        <begin position="41"/>
        <end position="189"/>
    </location>
</feature>
<dbReference type="PANTHER" id="PTHR30560:SF3">
    <property type="entry name" value="TRIGGER FACTOR-LIKE PROTEIN TIG, CHLOROPLASTIC"/>
    <property type="match status" value="1"/>
</dbReference>
<dbReference type="GO" id="GO:0044183">
    <property type="term" value="F:protein folding chaperone"/>
    <property type="evidence" value="ECO:0007669"/>
    <property type="project" value="TreeGrafter"/>
</dbReference>
<evidence type="ECO:0000259" key="11">
    <source>
        <dbReference type="Pfam" id="PF05698"/>
    </source>
</evidence>
<reference evidence="12" key="1">
    <citation type="submission" date="2021-01" db="EMBL/GenBank/DDBJ databases">
        <authorList>
            <person name="Corre E."/>
            <person name="Pelletier E."/>
            <person name="Niang G."/>
            <person name="Scheremetjew M."/>
            <person name="Finn R."/>
            <person name="Kale V."/>
            <person name="Holt S."/>
            <person name="Cochrane G."/>
            <person name="Meng A."/>
            <person name="Brown T."/>
            <person name="Cohen L."/>
        </authorList>
    </citation>
    <scope>NUCLEOTIDE SEQUENCE</scope>
    <source>
        <strain evidence="12">379</strain>
    </source>
</reference>
<evidence type="ECO:0000259" key="9">
    <source>
        <dbReference type="Pfam" id="PF00254"/>
    </source>
</evidence>
<keyword evidence="4" id="KW-0697">Rotamase</keyword>
<keyword evidence="5" id="KW-0143">Chaperone</keyword>
<gene>
    <name evidence="12" type="ORF">EHUX00137_LOCUS33276</name>
</gene>
<dbReference type="PANTHER" id="PTHR30560">
    <property type="entry name" value="TRIGGER FACTOR CHAPERONE AND PEPTIDYL-PROLYL CIS/TRANS ISOMERASE"/>
    <property type="match status" value="1"/>
</dbReference>
<dbReference type="SUPFAM" id="SSF102735">
    <property type="entry name" value="Trigger factor ribosome-binding domain"/>
    <property type="match status" value="1"/>
</dbReference>
<dbReference type="InterPro" id="IPR008881">
    <property type="entry name" value="Trigger_fac_ribosome-bd_bac"/>
</dbReference>
<evidence type="ECO:0000313" key="12">
    <source>
        <dbReference type="EMBL" id="CAE0575725.1"/>
    </source>
</evidence>
<evidence type="ECO:0000256" key="1">
    <source>
        <dbReference type="ARBA" id="ARBA00000971"/>
    </source>
</evidence>
<dbReference type="InterPro" id="IPR037041">
    <property type="entry name" value="Trigger_fac_C_sf"/>
</dbReference>
<feature type="signal peptide" evidence="8">
    <location>
        <begin position="1"/>
        <end position="21"/>
    </location>
</feature>
<dbReference type="InterPro" id="IPR036611">
    <property type="entry name" value="Trigger_fac_ribosome-bd_sf"/>
</dbReference>
<evidence type="ECO:0000256" key="2">
    <source>
        <dbReference type="ARBA" id="ARBA00005464"/>
    </source>
</evidence>
<evidence type="ECO:0000256" key="3">
    <source>
        <dbReference type="ARBA" id="ARBA00013194"/>
    </source>
</evidence>
<feature type="domain" description="Trigger factor C-terminal" evidence="11">
    <location>
        <begin position="320"/>
        <end position="454"/>
    </location>
</feature>
<organism evidence="12">
    <name type="scientific">Emiliania huxleyi</name>
    <name type="common">Coccolithophore</name>
    <name type="synonym">Pontosphaera huxleyi</name>
    <dbReference type="NCBI Taxonomy" id="2903"/>
    <lineage>
        <taxon>Eukaryota</taxon>
        <taxon>Haptista</taxon>
        <taxon>Haptophyta</taxon>
        <taxon>Prymnesiophyceae</taxon>
        <taxon>Isochrysidales</taxon>
        <taxon>Noelaerhabdaceae</taxon>
        <taxon>Emiliania</taxon>
    </lineage>
</organism>
<name>A0A7S3T8F1_EMIHU</name>
<dbReference type="Pfam" id="PF05698">
    <property type="entry name" value="Trigger_C"/>
    <property type="match status" value="1"/>
</dbReference>
<evidence type="ECO:0000256" key="4">
    <source>
        <dbReference type="ARBA" id="ARBA00023110"/>
    </source>
</evidence>
<dbReference type="GO" id="GO:0043022">
    <property type="term" value="F:ribosome binding"/>
    <property type="evidence" value="ECO:0007669"/>
    <property type="project" value="TreeGrafter"/>
</dbReference>
<feature type="chain" id="PRO_5031102714" description="peptidylprolyl isomerase" evidence="8">
    <location>
        <begin position="22"/>
        <end position="514"/>
    </location>
</feature>
<dbReference type="InterPro" id="IPR046357">
    <property type="entry name" value="PPIase_dom_sf"/>
</dbReference>
<feature type="domain" description="PPIase FKBP-type" evidence="9">
    <location>
        <begin position="207"/>
        <end position="292"/>
    </location>
</feature>
<dbReference type="GO" id="GO:0051083">
    <property type="term" value="P:'de novo' cotranslational protein folding"/>
    <property type="evidence" value="ECO:0007669"/>
    <property type="project" value="TreeGrafter"/>
</dbReference>
<comment type="similarity">
    <text evidence="2">Belongs to the FKBP-type PPIase family. Tig subfamily.</text>
</comment>
<accession>A0A7S3T8F1</accession>
<evidence type="ECO:0000256" key="8">
    <source>
        <dbReference type="SAM" id="SignalP"/>
    </source>
</evidence>
<proteinExistence type="inferred from homology"/>
<dbReference type="HAMAP" id="MF_00303">
    <property type="entry name" value="Trigger_factor_Tig"/>
    <property type="match status" value="1"/>
</dbReference>
<dbReference type="InterPro" id="IPR027304">
    <property type="entry name" value="Trigger_fact/SurA_dom_sf"/>
</dbReference>
<keyword evidence="6" id="KW-0413">Isomerase</keyword>
<evidence type="ECO:0000256" key="6">
    <source>
        <dbReference type="ARBA" id="ARBA00023235"/>
    </source>
</evidence>